<comment type="caution">
    <text evidence="1">The sequence shown here is derived from an EMBL/GenBank/DDBJ whole genome shotgun (WGS) entry which is preliminary data.</text>
</comment>
<evidence type="ECO:0000313" key="1">
    <source>
        <dbReference type="EMBL" id="KAL3274183.1"/>
    </source>
</evidence>
<sequence length="93" mass="10692">MNPLAENEVVFLIEKLKLSSSPSPDELSASIIKNCHIRDGDNIEQTLIKTGFEESRVYLTSGKKWLAMQIEVFHWLQEVFILFSSAFGYPRMK</sequence>
<accession>A0ABD2N640</accession>
<dbReference type="AlphaFoldDB" id="A0ABD2N640"/>
<protein>
    <submittedName>
        <fullName evidence="1">Uncharacterized protein</fullName>
    </submittedName>
</protein>
<keyword evidence="2" id="KW-1185">Reference proteome</keyword>
<proteinExistence type="predicted"/>
<dbReference type="EMBL" id="JABFTP020000062">
    <property type="protein sequence ID" value="KAL3274183.1"/>
    <property type="molecule type" value="Genomic_DNA"/>
</dbReference>
<gene>
    <name evidence="1" type="ORF">HHI36_015600</name>
</gene>
<name>A0ABD2N640_9CUCU</name>
<evidence type="ECO:0000313" key="2">
    <source>
        <dbReference type="Proteomes" id="UP001516400"/>
    </source>
</evidence>
<organism evidence="1 2">
    <name type="scientific">Cryptolaemus montrouzieri</name>
    <dbReference type="NCBI Taxonomy" id="559131"/>
    <lineage>
        <taxon>Eukaryota</taxon>
        <taxon>Metazoa</taxon>
        <taxon>Ecdysozoa</taxon>
        <taxon>Arthropoda</taxon>
        <taxon>Hexapoda</taxon>
        <taxon>Insecta</taxon>
        <taxon>Pterygota</taxon>
        <taxon>Neoptera</taxon>
        <taxon>Endopterygota</taxon>
        <taxon>Coleoptera</taxon>
        <taxon>Polyphaga</taxon>
        <taxon>Cucujiformia</taxon>
        <taxon>Coccinelloidea</taxon>
        <taxon>Coccinellidae</taxon>
        <taxon>Scymninae</taxon>
        <taxon>Scymnini</taxon>
        <taxon>Cryptolaemus</taxon>
    </lineage>
</organism>
<dbReference type="Proteomes" id="UP001516400">
    <property type="component" value="Unassembled WGS sequence"/>
</dbReference>
<reference evidence="1 2" key="1">
    <citation type="journal article" date="2021" name="BMC Biol.">
        <title>Horizontally acquired antibacterial genes associated with adaptive radiation of ladybird beetles.</title>
        <authorList>
            <person name="Li H.S."/>
            <person name="Tang X.F."/>
            <person name="Huang Y.H."/>
            <person name="Xu Z.Y."/>
            <person name="Chen M.L."/>
            <person name="Du X.Y."/>
            <person name="Qiu B.Y."/>
            <person name="Chen P.T."/>
            <person name="Zhang W."/>
            <person name="Slipinski A."/>
            <person name="Escalona H.E."/>
            <person name="Waterhouse R.M."/>
            <person name="Zwick A."/>
            <person name="Pang H."/>
        </authorList>
    </citation>
    <scope>NUCLEOTIDE SEQUENCE [LARGE SCALE GENOMIC DNA]</scope>
    <source>
        <strain evidence="1">SYSU2018</strain>
    </source>
</reference>